<accession>A0A6H5IHZ8</accession>
<protein>
    <submittedName>
        <fullName evidence="3">Uncharacterized protein</fullName>
    </submittedName>
</protein>
<dbReference type="Proteomes" id="UP000479190">
    <property type="component" value="Unassembled WGS sequence"/>
</dbReference>
<keyword evidence="2" id="KW-0472">Membrane</keyword>
<keyword evidence="2" id="KW-0812">Transmembrane</keyword>
<evidence type="ECO:0000256" key="2">
    <source>
        <dbReference type="SAM" id="Phobius"/>
    </source>
</evidence>
<feature type="transmembrane region" description="Helical" evidence="2">
    <location>
        <begin position="375"/>
        <end position="401"/>
    </location>
</feature>
<dbReference type="EMBL" id="CADCXV010000868">
    <property type="protein sequence ID" value="CAB0037790.1"/>
    <property type="molecule type" value="Genomic_DNA"/>
</dbReference>
<gene>
    <name evidence="3" type="ORF">TBRA_LOCUS9601</name>
</gene>
<evidence type="ECO:0000313" key="3">
    <source>
        <dbReference type="EMBL" id="CAB0037790.1"/>
    </source>
</evidence>
<name>A0A6H5IHZ8_9HYME</name>
<evidence type="ECO:0000313" key="4">
    <source>
        <dbReference type="Proteomes" id="UP000479190"/>
    </source>
</evidence>
<keyword evidence="2" id="KW-1133">Transmembrane helix</keyword>
<keyword evidence="4" id="KW-1185">Reference proteome</keyword>
<reference evidence="3 4" key="1">
    <citation type="submission" date="2020-02" db="EMBL/GenBank/DDBJ databases">
        <authorList>
            <person name="Ferguson B K."/>
        </authorList>
    </citation>
    <scope>NUCLEOTIDE SEQUENCE [LARGE SCALE GENOMIC DNA]</scope>
</reference>
<evidence type="ECO:0000256" key="1">
    <source>
        <dbReference type="SAM" id="MobiDB-lite"/>
    </source>
</evidence>
<proteinExistence type="predicted"/>
<dbReference type="AlphaFoldDB" id="A0A6H5IHZ8"/>
<feature type="compositionally biased region" description="Basic residues" evidence="1">
    <location>
        <begin position="40"/>
        <end position="58"/>
    </location>
</feature>
<feature type="region of interest" description="Disordered" evidence="1">
    <location>
        <begin position="40"/>
        <end position="81"/>
    </location>
</feature>
<feature type="region of interest" description="Disordered" evidence="1">
    <location>
        <begin position="15"/>
        <end position="34"/>
    </location>
</feature>
<organism evidence="3 4">
    <name type="scientific">Trichogramma brassicae</name>
    <dbReference type="NCBI Taxonomy" id="86971"/>
    <lineage>
        <taxon>Eukaryota</taxon>
        <taxon>Metazoa</taxon>
        <taxon>Ecdysozoa</taxon>
        <taxon>Arthropoda</taxon>
        <taxon>Hexapoda</taxon>
        <taxon>Insecta</taxon>
        <taxon>Pterygota</taxon>
        <taxon>Neoptera</taxon>
        <taxon>Endopterygota</taxon>
        <taxon>Hymenoptera</taxon>
        <taxon>Apocrita</taxon>
        <taxon>Proctotrupomorpha</taxon>
        <taxon>Chalcidoidea</taxon>
        <taxon>Trichogrammatidae</taxon>
        <taxon>Trichogramma</taxon>
    </lineage>
</organism>
<sequence length="423" mass="46440">MLELYGVVPGGVAGASSGAGSAGGQGSDHHVHHNHINNRSHQHLRQHPHHHHHHHHHHQEGGGVGVDYRIVPPPPPRRVSTLQSDQFVALEVERGEVDAGRDSINFPQKSQNETSRAHGIPCAVKCGCCGGSIYFTASREKEKRGNVHYVRIAANVIYIYRLARPTFCLLRCTFLSQVMRGRHAAAAAATLYTISLKILFCPLGTCLQLSSPELMRKVPNTAGSAAAAAVASVTPQQLLGTSGRCCPSSGIIRPYSPDIRAKIQQANGGNGGGAGGEDSSLSPAKTNQDSCCKFLFIFILKFYTRLLFSDTRMIIIRMFAFDVRHERGSQASWQMRLRDITISSSFPDAFSSLRIYGYESFLLSKNTKMVAAETVALTIFVVFVTFLVVIAAQLLYIGLLLRNDEVIIRVNIFWRNRMIRPGS</sequence>